<comment type="caution">
    <text evidence="5">The sequence shown here is derived from an EMBL/GenBank/DDBJ whole genome shotgun (WGS) entry which is preliminary data.</text>
</comment>
<keyword evidence="6" id="KW-1185">Reference proteome</keyword>
<keyword evidence="2" id="KW-0521">NADP</keyword>
<comment type="similarity">
    <text evidence="1 4">Belongs to the short-chain dehydrogenases/reductases (SDR) family.</text>
</comment>
<dbReference type="SUPFAM" id="SSF51735">
    <property type="entry name" value="NAD(P)-binding Rossmann-fold domains"/>
    <property type="match status" value="1"/>
</dbReference>
<evidence type="ECO:0000313" key="6">
    <source>
        <dbReference type="Proteomes" id="UP000193685"/>
    </source>
</evidence>
<protein>
    <recommendedName>
        <fullName evidence="7">Rhamnolipids biosynthesis 3-oxoacyl-reductase</fullName>
    </recommendedName>
</protein>
<dbReference type="EMBL" id="MCFI01000018">
    <property type="protein sequence ID" value="ORY78193.1"/>
    <property type="molecule type" value="Genomic_DNA"/>
</dbReference>
<dbReference type="RefSeq" id="XP_040723304.1">
    <property type="nucleotide sequence ID" value="XM_040865957.1"/>
</dbReference>
<dbReference type="OrthoDB" id="294295at2759"/>
<organism evidence="5 6">
    <name type="scientific">Protomyces lactucae-debilis</name>
    <dbReference type="NCBI Taxonomy" id="2754530"/>
    <lineage>
        <taxon>Eukaryota</taxon>
        <taxon>Fungi</taxon>
        <taxon>Dikarya</taxon>
        <taxon>Ascomycota</taxon>
        <taxon>Taphrinomycotina</taxon>
        <taxon>Taphrinomycetes</taxon>
        <taxon>Taphrinales</taxon>
        <taxon>Protomycetaceae</taxon>
        <taxon>Protomyces</taxon>
    </lineage>
</organism>
<evidence type="ECO:0000256" key="4">
    <source>
        <dbReference type="RuleBase" id="RU000363"/>
    </source>
</evidence>
<accession>A0A1Y2F2X3</accession>
<dbReference type="Gene3D" id="3.40.50.720">
    <property type="entry name" value="NAD(P)-binding Rossmann-like Domain"/>
    <property type="match status" value="1"/>
</dbReference>
<sequence length="287" mass="30026">MSYENLDASALFGVEGKSVLVTGGGSGIGYMIARAFISNNAKHVFISSRKKSVCDETCKEFNALGFKGKAIAIPGDLNKRADVERLVSEITKVTGGKLHVVVNNSGNNWAAPFDEFPDAAWDRVLGLNLKSVFVVSQLCTPLLEAAATPDDPGRLIHIGSVDGNRVPIHETFAYSASKAGVQHLSKHLAGHLGPRLITSNTIFCGPFQSAMMKATLEAAGDSIKMGIPLGRIGRASDVGGLCVFLSGKAGSYINGAGIALDGGHLCSSGAYYDAEEAAEAAKEKAKL</sequence>
<dbReference type="OMA" id="NSLACGP"/>
<dbReference type="PRINTS" id="PR00081">
    <property type="entry name" value="GDHRDH"/>
</dbReference>
<dbReference type="Proteomes" id="UP000193685">
    <property type="component" value="Unassembled WGS sequence"/>
</dbReference>
<evidence type="ECO:0000256" key="1">
    <source>
        <dbReference type="ARBA" id="ARBA00006484"/>
    </source>
</evidence>
<dbReference type="InterPro" id="IPR052178">
    <property type="entry name" value="Sec_Metab_Biosynth_SDR"/>
</dbReference>
<dbReference type="GeneID" id="63782556"/>
<dbReference type="InterPro" id="IPR020904">
    <property type="entry name" value="Sc_DH/Rdtase_CS"/>
</dbReference>
<dbReference type="GO" id="GO:0016491">
    <property type="term" value="F:oxidoreductase activity"/>
    <property type="evidence" value="ECO:0007669"/>
    <property type="project" value="UniProtKB-KW"/>
</dbReference>
<dbReference type="PRINTS" id="PR00080">
    <property type="entry name" value="SDRFAMILY"/>
</dbReference>
<dbReference type="InterPro" id="IPR002347">
    <property type="entry name" value="SDR_fam"/>
</dbReference>
<dbReference type="InterPro" id="IPR036291">
    <property type="entry name" value="NAD(P)-bd_dom_sf"/>
</dbReference>
<evidence type="ECO:0000256" key="2">
    <source>
        <dbReference type="ARBA" id="ARBA00022857"/>
    </source>
</evidence>
<dbReference type="STRING" id="56484.A0A1Y2F2X3"/>
<evidence type="ECO:0008006" key="7">
    <source>
        <dbReference type="Google" id="ProtNLM"/>
    </source>
</evidence>
<keyword evidence="3" id="KW-0560">Oxidoreductase</keyword>
<dbReference type="PANTHER" id="PTHR43618">
    <property type="entry name" value="7-ALPHA-HYDROXYSTEROID DEHYDROGENASE"/>
    <property type="match status" value="1"/>
</dbReference>
<dbReference type="PROSITE" id="PS00061">
    <property type="entry name" value="ADH_SHORT"/>
    <property type="match status" value="1"/>
</dbReference>
<name>A0A1Y2F2X3_PROLT</name>
<gene>
    <name evidence="5" type="ORF">BCR37DRAFT_115744</name>
</gene>
<proteinExistence type="inferred from homology"/>
<dbReference type="PANTHER" id="PTHR43618:SF17">
    <property type="entry name" value="RHAMNOLIPIDS BIOSYNTHESIS 3-OXOACYL-[ACYL-CARRIER-PROTEIN] REDUCTASE"/>
    <property type="match status" value="1"/>
</dbReference>
<reference evidence="5 6" key="1">
    <citation type="submission" date="2016-07" db="EMBL/GenBank/DDBJ databases">
        <title>Pervasive Adenine N6-methylation of Active Genes in Fungi.</title>
        <authorList>
            <consortium name="DOE Joint Genome Institute"/>
            <person name="Mondo S.J."/>
            <person name="Dannebaum R.O."/>
            <person name="Kuo R.C."/>
            <person name="Labutti K."/>
            <person name="Haridas S."/>
            <person name="Kuo A."/>
            <person name="Salamov A."/>
            <person name="Ahrendt S.R."/>
            <person name="Lipzen A."/>
            <person name="Sullivan W."/>
            <person name="Andreopoulos W.B."/>
            <person name="Clum A."/>
            <person name="Lindquist E."/>
            <person name="Daum C."/>
            <person name="Ramamoorthy G.K."/>
            <person name="Gryganskyi A."/>
            <person name="Culley D."/>
            <person name="Magnuson J.K."/>
            <person name="James T.Y."/>
            <person name="O'Malley M.A."/>
            <person name="Stajich J.E."/>
            <person name="Spatafora J.W."/>
            <person name="Visel A."/>
            <person name="Grigoriev I.V."/>
        </authorList>
    </citation>
    <scope>NUCLEOTIDE SEQUENCE [LARGE SCALE GENOMIC DNA]</scope>
    <source>
        <strain evidence="5 6">12-1054</strain>
    </source>
</reference>
<evidence type="ECO:0000313" key="5">
    <source>
        <dbReference type="EMBL" id="ORY78193.1"/>
    </source>
</evidence>
<dbReference type="Pfam" id="PF00106">
    <property type="entry name" value="adh_short"/>
    <property type="match status" value="1"/>
</dbReference>
<dbReference type="AlphaFoldDB" id="A0A1Y2F2X3"/>
<evidence type="ECO:0000256" key="3">
    <source>
        <dbReference type="ARBA" id="ARBA00023002"/>
    </source>
</evidence>